<dbReference type="InterPro" id="IPR016167">
    <property type="entry name" value="FAD-bd_PCMH_sub1"/>
</dbReference>
<evidence type="ECO:0000256" key="3">
    <source>
        <dbReference type="ARBA" id="ARBA00023002"/>
    </source>
</evidence>
<evidence type="ECO:0000259" key="4">
    <source>
        <dbReference type="PROSITE" id="PS51387"/>
    </source>
</evidence>
<evidence type="ECO:0000256" key="2">
    <source>
        <dbReference type="ARBA" id="ARBA00022827"/>
    </source>
</evidence>
<dbReference type="RefSeq" id="WP_085880705.1">
    <property type="nucleotide sequence ID" value="NZ_FWFZ01000036.1"/>
</dbReference>
<dbReference type="InterPro" id="IPR002346">
    <property type="entry name" value="Mopterin_DH_FAD-bd"/>
</dbReference>
<evidence type="ECO:0000256" key="1">
    <source>
        <dbReference type="ARBA" id="ARBA00022630"/>
    </source>
</evidence>
<dbReference type="PROSITE" id="PS51387">
    <property type="entry name" value="FAD_PCMH"/>
    <property type="match status" value="1"/>
</dbReference>
<keyword evidence="2" id="KW-0274">FAD</keyword>
<keyword evidence="3 5" id="KW-0560">Oxidoreductase</keyword>
<sequence length="275" mass="29184">MKPAPFAYHRAATLPEALAMLSEGDETAPVAGGQSLLVLLALRITGFDRLVDVTRLQELRACRETDDTVFLGAAVTHAEIEDGQVPDPSQGLMPRVAAGIGYRAIRNRGTLGGSLALSDPAADWPPCLMALDATLVIAGQTAERRVPVRDFHLGPYTTALEPGELILGAEIPRLPEGARWGCAKHARKSGAFADSIAIAACPAPDRARVVLGASESHPRQLAETSALLSRQPTADESALRTAAAADIAEADPDADAWRRRCHLATVLKAIREARR</sequence>
<organism evidence="5 6">
    <name type="scientific">Roseisalinus antarcticus</name>
    <dbReference type="NCBI Taxonomy" id="254357"/>
    <lineage>
        <taxon>Bacteria</taxon>
        <taxon>Pseudomonadati</taxon>
        <taxon>Pseudomonadota</taxon>
        <taxon>Alphaproteobacteria</taxon>
        <taxon>Rhodobacterales</taxon>
        <taxon>Roseobacteraceae</taxon>
        <taxon>Roseisalinus</taxon>
    </lineage>
</organism>
<dbReference type="OrthoDB" id="9793944at2"/>
<protein>
    <submittedName>
        <fullName evidence="5">6-hydroxypseudooxynicotine dehydrogenase complex subunit alpha</fullName>
        <ecNumber evidence="5">1.5.99.14</ecNumber>
    </submittedName>
</protein>
<dbReference type="Gene3D" id="3.30.465.10">
    <property type="match status" value="1"/>
</dbReference>
<dbReference type="PANTHER" id="PTHR42659">
    <property type="entry name" value="XANTHINE DEHYDROGENASE SUBUNIT C-RELATED"/>
    <property type="match status" value="1"/>
</dbReference>
<gene>
    <name evidence="5" type="primary">kdhA_2</name>
    <name evidence="5" type="ORF">ROA7023_03984</name>
</gene>
<dbReference type="Proteomes" id="UP000193900">
    <property type="component" value="Unassembled WGS sequence"/>
</dbReference>
<accession>A0A1Y5TWP6</accession>
<dbReference type="InterPro" id="IPR036318">
    <property type="entry name" value="FAD-bd_PCMH-like_sf"/>
</dbReference>
<dbReference type="EC" id="1.5.99.14" evidence="5"/>
<dbReference type="GO" id="GO:0034909">
    <property type="term" value="F:6-hydroxypseudooxynicotine dehydrogenase activity"/>
    <property type="evidence" value="ECO:0007669"/>
    <property type="project" value="UniProtKB-EC"/>
</dbReference>
<evidence type="ECO:0000313" key="6">
    <source>
        <dbReference type="Proteomes" id="UP000193900"/>
    </source>
</evidence>
<evidence type="ECO:0000313" key="5">
    <source>
        <dbReference type="EMBL" id="SLN75544.1"/>
    </source>
</evidence>
<dbReference type="EMBL" id="FWFZ01000036">
    <property type="protein sequence ID" value="SLN75544.1"/>
    <property type="molecule type" value="Genomic_DNA"/>
</dbReference>
<keyword evidence="1" id="KW-0285">Flavoprotein</keyword>
<proteinExistence type="predicted"/>
<name>A0A1Y5TWP6_9RHOB</name>
<dbReference type="InterPro" id="IPR051312">
    <property type="entry name" value="Diverse_Substr_Oxidored"/>
</dbReference>
<dbReference type="GO" id="GO:0071949">
    <property type="term" value="F:FAD binding"/>
    <property type="evidence" value="ECO:0007669"/>
    <property type="project" value="InterPro"/>
</dbReference>
<dbReference type="Gene3D" id="3.30.43.10">
    <property type="entry name" value="Uridine Diphospho-n-acetylenolpyruvylglucosamine Reductase, domain 2"/>
    <property type="match status" value="1"/>
</dbReference>
<reference evidence="5 6" key="1">
    <citation type="submission" date="2017-03" db="EMBL/GenBank/DDBJ databases">
        <authorList>
            <person name="Afonso C.L."/>
            <person name="Miller P.J."/>
            <person name="Scott M.A."/>
            <person name="Spackman E."/>
            <person name="Goraichik I."/>
            <person name="Dimitrov K.M."/>
            <person name="Suarez D.L."/>
            <person name="Swayne D.E."/>
        </authorList>
    </citation>
    <scope>NUCLEOTIDE SEQUENCE [LARGE SCALE GENOMIC DNA]</scope>
    <source>
        <strain evidence="5 6">CECT 7023</strain>
    </source>
</reference>
<feature type="domain" description="FAD-binding PCMH-type" evidence="4">
    <location>
        <begin position="1"/>
        <end position="176"/>
    </location>
</feature>
<dbReference type="InterPro" id="IPR016169">
    <property type="entry name" value="FAD-bd_PCMH_sub2"/>
</dbReference>
<dbReference type="AlphaFoldDB" id="A0A1Y5TWP6"/>
<dbReference type="SUPFAM" id="SSF56176">
    <property type="entry name" value="FAD-binding/transporter-associated domain-like"/>
    <property type="match status" value="1"/>
</dbReference>
<keyword evidence="6" id="KW-1185">Reference proteome</keyword>
<dbReference type="PANTHER" id="PTHR42659:SF2">
    <property type="entry name" value="XANTHINE DEHYDROGENASE SUBUNIT C-RELATED"/>
    <property type="match status" value="1"/>
</dbReference>
<dbReference type="Pfam" id="PF00941">
    <property type="entry name" value="FAD_binding_5"/>
    <property type="match status" value="1"/>
</dbReference>
<dbReference type="InterPro" id="IPR016166">
    <property type="entry name" value="FAD-bd_PCMH"/>
</dbReference>